<protein>
    <recommendedName>
        <fullName evidence="5">Pal1-domain-containing protein</fullName>
    </recommendedName>
</protein>
<dbReference type="Proteomes" id="UP000245771">
    <property type="component" value="Unassembled WGS sequence"/>
</dbReference>
<sequence>MNFYHLFFILVSLIITVNCVSRKPDEGPSNRYTSRLSSPPASPPRSRSASPDRDRSRSPRSRERSPRYSDYSATDSNDSFTGKELAPGTEQYHKKMHHLYNRKASFHNEIFKGSIRREPNFAMEHDEEMNSADRRHRLHGRIKKRIASGKLKPGIRTATPDPFPKEPNSRRVDNLRKSRQIIWRQKKGFKRLLPERLPEGQRRKRRVGEPTNPSSPSSSDGESSSSAPPTPPSSDSDPGTFTRFPSPGNSDGSPKGAESPGSPVSGPSISSLSHSHYTPSGSDDSRRSRSKSMSNASSASPSDLSATESENSSPGRTIAPGNAQYHEKMHPYYDKKSAFHKTTHDYYKADGKERRLTDLHNDEATSSYKKARKHEVWEGKVKSGEMQPGRKTAKDVPSVEISPPCCQSSAHFMRKNKNYEWPYKKNSRRLLPVKVSKKRSKRLGESSASGGTSDYGTESSSGASPSPSPSKRQKKQ</sequence>
<feature type="compositionally biased region" description="Basic and acidic residues" evidence="1">
    <location>
        <begin position="374"/>
        <end position="383"/>
    </location>
</feature>
<dbReference type="InParanoid" id="A0A316VCX4"/>
<dbReference type="GeneID" id="37022659"/>
<dbReference type="EMBL" id="KZ819603">
    <property type="protein sequence ID" value="PWN35489.1"/>
    <property type="molecule type" value="Genomic_DNA"/>
</dbReference>
<organism evidence="3 4">
    <name type="scientific">Meira miltonrushii</name>
    <dbReference type="NCBI Taxonomy" id="1280837"/>
    <lineage>
        <taxon>Eukaryota</taxon>
        <taxon>Fungi</taxon>
        <taxon>Dikarya</taxon>
        <taxon>Basidiomycota</taxon>
        <taxon>Ustilaginomycotina</taxon>
        <taxon>Exobasidiomycetes</taxon>
        <taxon>Exobasidiales</taxon>
        <taxon>Brachybasidiaceae</taxon>
        <taxon>Meira</taxon>
    </lineage>
</organism>
<feature type="region of interest" description="Disordered" evidence="1">
    <location>
        <begin position="22"/>
        <end position="85"/>
    </location>
</feature>
<feature type="signal peptide" evidence="2">
    <location>
        <begin position="1"/>
        <end position="19"/>
    </location>
</feature>
<feature type="compositionally biased region" description="Basic and acidic residues" evidence="1">
    <location>
        <begin position="325"/>
        <end position="336"/>
    </location>
</feature>
<feature type="compositionally biased region" description="Low complexity" evidence="1">
    <location>
        <begin position="34"/>
        <end position="49"/>
    </location>
</feature>
<reference evidence="3 4" key="1">
    <citation type="journal article" date="2018" name="Mol. Biol. Evol.">
        <title>Broad Genomic Sampling Reveals a Smut Pathogenic Ancestry of the Fungal Clade Ustilaginomycotina.</title>
        <authorList>
            <person name="Kijpornyongpan T."/>
            <person name="Mondo S.J."/>
            <person name="Barry K."/>
            <person name="Sandor L."/>
            <person name="Lee J."/>
            <person name="Lipzen A."/>
            <person name="Pangilinan J."/>
            <person name="LaButti K."/>
            <person name="Hainaut M."/>
            <person name="Henrissat B."/>
            <person name="Grigoriev I.V."/>
            <person name="Spatafora J.W."/>
            <person name="Aime M.C."/>
        </authorList>
    </citation>
    <scope>NUCLEOTIDE SEQUENCE [LARGE SCALE GENOMIC DNA]</scope>
    <source>
        <strain evidence="3 4">MCA 3882</strain>
    </source>
</reference>
<feature type="chain" id="PRO_5016320055" description="Pal1-domain-containing protein" evidence="2">
    <location>
        <begin position="20"/>
        <end position="476"/>
    </location>
</feature>
<feature type="region of interest" description="Disordered" evidence="1">
    <location>
        <begin position="354"/>
        <end position="476"/>
    </location>
</feature>
<feature type="compositionally biased region" description="Basic and acidic residues" evidence="1">
    <location>
        <begin position="163"/>
        <end position="176"/>
    </location>
</feature>
<feature type="compositionally biased region" description="Basic and acidic residues" evidence="1">
    <location>
        <begin position="50"/>
        <end position="67"/>
    </location>
</feature>
<feature type="compositionally biased region" description="Basic and acidic residues" evidence="1">
    <location>
        <begin position="192"/>
        <end position="201"/>
    </location>
</feature>
<evidence type="ECO:0000313" key="3">
    <source>
        <dbReference type="EMBL" id="PWN35489.1"/>
    </source>
</evidence>
<keyword evidence="4" id="KW-1185">Reference proteome</keyword>
<feature type="compositionally biased region" description="Low complexity" evidence="1">
    <location>
        <begin position="291"/>
        <end position="309"/>
    </location>
</feature>
<gene>
    <name evidence="3" type="ORF">FA14DRAFT_178858</name>
</gene>
<evidence type="ECO:0000256" key="2">
    <source>
        <dbReference type="SAM" id="SignalP"/>
    </source>
</evidence>
<evidence type="ECO:0000313" key="4">
    <source>
        <dbReference type="Proteomes" id="UP000245771"/>
    </source>
</evidence>
<dbReference type="AlphaFoldDB" id="A0A316VCX4"/>
<keyword evidence="2" id="KW-0732">Signal</keyword>
<feature type="compositionally biased region" description="Basic and acidic residues" evidence="1">
    <location>
        <begin position="354"/>
        <end position="363"/>
    </location>
</feature>
<evidence type="ECO:0008006" key="5">
    <source>
        <dbReference type="Google" id="ProtNLM"/>
    </source>
</evidence>
<name>A0A316VCX4_9BASI</name>
<proteinExistence type="predicted"/>
<accession>A0A316VCX4</accession>
<feature type="compositionally biased region" description="Low complexity" evidence="1">
    <location>
        <begin position="256"/>
        <end position="282"/>
    </location>
</feature>
<feature type="compositionally biased region" description="Polar residues" evidence="1">
    <location>
        <begin position="446"/>
        <end position="458"/>
    </location>
</feature>
<feature type="region of interest" description="Disordered" evidence="1">
    <location>
        <begin position="145"/>
        <end position="336"/>
    </location>
</feature>
<dbReference type="RefSeq" id="XP_025355791.1">
    <property type="nucleotide sequence ID" value="XM_025500878.1"/>
</dbReference>
<evidence type="ECO:0000256" key="1">
    <source>
        <dbReference type="SAM" id="MobiDB-lite"/>
    </source>
</evidence>
<feature type="compositionally biased region" description="Low complexity" evidence="1">
    <location>
        <begin position="214"/>
        <end position="238"/>
    </location>
</feature>